<evidence type="ECO:0000313" key="3">
    <source>
        <dbReference type="Proteomes" id="UP001597542"/>
    </source>
</evidence>
<evidence type="ECO:0000256" key="1">
    <source>
        <dbReference type="SAM" id="Coils"/>
    </source>
</evidence>
<evidence type="ECO:0000313" key="2">
    <source>
        <dbReference type="EMBL" id="MFD2481235.1"/>
    </source>
</evidence>
<proteinExistence type="predicted"/>
<dbReference type="InterPro" id="IPR021804">
    <property type="entry name" value="DUF3375"/>
</dbReference>
<name>A0ABW5HWR9_9PSEU</name>
<gene>
    <name evidence="2" type="ORF">ACFSUT_13200</name>
</gene>
<feature type="coiled-coil region" evidence="1">
    <location>
        <begin position="161"/>
        <end position="188"/>
    </location>
</feature>
<dbReference type="Proteomes" id="UP001597542">
    <property type="component" value="Unassembled WGS sequence"/>
</dbReference>
<protein>
    <submittedName>
        <fullName evidence="2">DUF3375 family protein</fullName>
    </submittedName>
</protein>
<organism evidence="2 3">
    <name type="scientific">Amycolatopsis albidoflavus</name>
    <dbReference type="NCBI Taxonomy" id="102226"/>
    <lineage>
        <taxon>Bacteria</taxon>
        <taxon>Bacillati</taxon>
        <taxon>Actinomycetota</taxon>
        <taxon>Actinomycetes</taxon>
        <taxon>Pseudonocardiales</taxon>
        <taxon>Pseudonocardiaceae</taxon>
        <taxon>Amycolatopsis</taxon>
    </lineage>
</organism>
<sequence>MAGVTVSGRFGPAARGGYVSGVVGEHARVRDALERPTLRLLDGKWAAFRVAVFRCSFSRDRRSVQADRLHVQVDTLLDELQGNGVDVPPNATGRSLCNSWVNDQWLFRDNAQDGSLEYSLTSFALEAIDLVQGMSRDRVLVSESRLTTILDTVRRWALEAAPDADARIERLNVQIHELEAERDRLEAGGDVAAASDDRMLDGYTNLIDLIGQLPSDFKRVEESVLDMHRKILRDFRDEDRAVAEVLDEYLRDQDELVKATPEGRAFDGAFVLLRDDALLLELRENVQVILAHPAAAVLETQDLNEIRGAEAVIRQGTKDVLAQRRRLTATLKEHIVNHDVLQERELGRVLRGIDRELATWMETAGPRATVPVGLLPPTAKVGHFRERLWDPASAAPPPPLEDVEEDAPEPPTVEELRMRGGPSLEELRLALVDSFATGDMDTVGRMFNELPARLRRPVEVLGLLHVVNGIGALRDDAGPEVFEAIRPDGNRRNFLVPAITLTLDEVATLDGWSLEGAGDE</sequence>
<dbReference type="EMBL" id="JBHUKQ010000010">
    <property type="protein sequence ID" value="MFD2481235.1"/>
    <property type="molecule type" value="Genomic_DNA"/>
</dbReference>
<comment type="caution">
    <text evidence="2">The sequence shown here is derived from an EMBL/GenBank/DDBJ whole genome shotgun (WGS) entry which is preliminary data.</text>
</comment>
<dbReference type="Pfam" id="PF11855">
    <property type="entry name" value="DUF3375"/>
    <property type="match status" value="1"/>
</dbReference>
<keyword evidence="3" id="KW-1185">Reference proteome</keyword>
<reference evidence="3" key="1">
    <citation type="journal article" date="2019" name="Int. J. Syst. Evol. Microbiol.">
        <title>The Global Catalogue of Microorganisms (GCM) 10K type strain sequencing project: providing services to taxonomists for standard genome sequencing and annotation.</title>
        <authorList>
            <consortium name="The Broad Institute Genomics Platform"/>
            <consortium name="The Broad Institute Genome Sequencing Center for Infectious Disease"/>
            <person name="Wu L."/>
            <person name="Ma J."/>
        </authorList>
    </citation>
    <scope>NUCLEOTIDE SEQUENCE [LARGE SCALE GENOMIC DNA]</scope>
    <source>
        <strain evidence="3">CGMCC 4.7638</strain>
    </source>
</reference>
<accession>A0ABW5HWR9</accession>
<dbReference type="RefSeq" id="WP_377926271.1">
    <property type="nucleotide sequence ID" value="NZ_JBHUKQ010000010.1"/>
</dbReference>
<keyword evidence="1" id="KW-0175">Coiled coil</keyword>